<reference evidence="2" key="1">
    <citation type="journal article" date="2023" name="Mol. Biol. Evol.">
        <title>Third-Generation Sequencing Reveals the Adaptive Role of the Epigenome in Three Deep-Sea Polychaetes.</title>
        <authorList>
            <person name="Perez M."/>
            <person name="Aroh O."/>
            <person name="Sun Y."/>
            <person name="Lan Y."/>
            <person name="Juniper S.K."/>
            <person name="Young C.R."/>
            <person name="Angers B."/>
            <person name="Qian P.Y."/>
        </authorList>
    </citation>
    <scope>NUCLEOTIDE SEQUENCE</scope>
    <source>
        <strain evidence="2">P08H-3</strain>
    </source>
</reference>
<evidence type="ECO:0000313" key="2">
    <source>
        <dbReference type="EMBL" id="KAK2159397.1"/>
    </source>
</evidence>
<proteinExistence type="predicted"/>
<feature type="region of interest" description="Disordered" evidence="1">
    <location>
        <begin position="224"/>
        <end position="279"/>
    </location>
</feature>
<keyword evidence="3" id="KW-1185">Reference proteome</keyword>
<feature type="region of interest" description="Disordered" evidence="1">
    <location>
        <begin position="186"/>
        <end position="205"/>
    </location>
</feature>
<gene>
    <name evidence="2" type="ORF">LSH36_154g12071</name>
</gene>
<name>A0AAD9N6Y0_9ANNE</name>
<protein>
    <submittedName>
        <fullName evidence="2">Uncharacterized protein</fullName>
    </submittedName>
</protein>
<dbReference type="Proteomes" id="UP001208570">
    <property type="component" value="Unassembled WGS sequence"/>
</dbReference>
<dbReference type="InterPro" id="IPR031365">
    <property type="entry name" value="CMIP6"/>
</dbReference>
<dbReference type="PANTHER" id="PTHR35087">
    <property type="entry name" value="SIMILAR TO HYPOTHETICAL PROTEIN FLJ40298"/>
    <property type="match status" value="1"/>
</dbReference>
<dbReference type="EMBL" id="JAODUP010000154">
    <property type="protein sequence ID" value="KAK2159397.1"/>
    <property type="molecule type" value="Genomic_DNA"/>
</dbReference>
<comment type="caution">
    <text evidence="2">The sequence shown here is derived from an EMBL/GenBank/DDBJ whole genome shotgun (WGS) entry which is preliminary data.</text>
</comment>
<evidence type="ECO:0000256" key="1">
    <source>
        <dbReference type="SAM" id="MobiDB-lite"/>
    </source>
</evidence>
<organism evidence="2 3">
    <name type="scientific">Paralvinella palmiformis</name>
    <dbReference type="NCBI Taxonomy" id="53620"/>
    <lineage>
        <taxon>Eukaryota</taxon>
        <taxon>Metazoa</taxon>
        <taxon>Spiralia</taxon>
        <taxon>Lophotrochozoa</taxon>
        <taxon>Annelida</taxon>
        <taxon>Polychaeta</taxon>
        <taxon>Sedentaria</taxon>
        <taxon>Canalipalpata</taxon>
        <taxon>Terebellida</taxon>
        <taxon>Terebelliformia</taxon>
        <taxon>Alvinellidae</taxon>
        <taxon>Paralvinella</taxon>
    </lineage>
</organism>
<accession>A0AAD9N6Y0</accession>
<dbReference type="AlphaFoldDB" id="A0AAD9N6Y0"/>
<dbReference type="Pfam" id="PF15667">
    <property type="entry name" value="CMIP6"/>
    <property type="match status" value="1"/>
</dbReference>
<dbReference type="PANTHER" id="PTHR35087:SF1">
    <property type="entry name" value="RIKEN CDNA 4930505A04 GENE"/>
    <property type="match status" value="1"/>
</dbReference>
<sequence>MPRTALFMGPMARKKTVKERPHSNTFRIISEQAETSYIPGRKGKSPFTVVEDYNILGQTNDVRPSFEFRHNKPNPKEVGFLRQDVRLLNEPVCNVHTKSTQGEQYKWWTHYIPKDAPSVPKHTLDTTIRDDYQYRGNEQVGNTRHSANPNVVPANGAVPVNMLKKSDGTQRWLKEGISYEHQYNSRLDPSYPIRSKTPQNKRQGSFVWSEIPSKEVDKIMKQYGLSKSMPTTPAKSDNNERYTSAAMAPIQQSEQRDKTVPTEKSSISRVPTLPPISAL</sequence>
<evidence type="ECO:0000313" key="3">
    <source>
        <dbReference type="Proteomes" id="UP001208570"/>
    </source>
</evidence>